<feature type="binding site" evidence="3">
    <location>
        <position position="367"/>
    </location>
    <ligand>
        <name>ATP</name>
        <dbReference type="ChEBI" id="CHEBI:30616"/>
    </ligand>
</feature>
<name>A0A9W4SMU1_9GLOM</name>
<dbReference type="AlphaFoldDB" id="A0A9W4SMU1"/>
<evidence type="ECO:0000313" key="7">
    <source>
        <dbReference type="Proteomes" id="UP001153678"/>
    </source>
</evidence>
<feature type="region of interest" description="Disordered" evidence="4">
    <location>
        <begin position="114"/>
        <end position="138"/>
    </location>
</feature>
<dbReference type="InterPro" id="IPR011009">
    <property type="entry name" value="Kinase-like_dom_sf"/>
</dbReference>
<evidence type="ECO:0000256" key="2">
    <source>
        <dbReference type="ARBA" id="ARBA00022840"/>
    </source>
</evidence>
<dbReference type="GO" id="GO:0004674">
    <property type="term" value="F:protein serine/threonine kinase activity"/>
    <property type="evidence" value="ECO:0007669"/>
    <property type="project" value="TreeGrafter"/>
</dbReference>
<dbReference type="GO" id="GO:0005524">
    <property type="term" value="F:ATP binding"/>
    <property type="evidence" value="ECO:0007669"/>
    <property type="project" value="UniProtKB-UniRule"/>
</dbReference>
<dbReference type="PROSITE" id="PS00108">
    <property type="entry name" value="PROTEIN_KINASE_ST"/>
    <property type="match status" value="1"/>
</dbReference>
<dbReference type="InterPro" id="IPR000719">
    <property type="entry name" value="Prot_kinase_dom"/>
</dbReference>
<gene>
    <name evidence="6" type="ORF">FWILDA_LOCUS6431</name>
</gene>
<evidence type="ECO:0000259" key="5">
    <source>
        <dbReference type="PROSITE" id="PS50011"/>
    </source>
</evidence>
<evidence type="ECO:0000256" key="1">
    <source>
        <dbReference type="ARBA" id="ARBA00022741"/>
    </source>
</evidence>
<organism evidence="6 7">
    <name type="scientific">Funneliformis geosporum</name>
    <dbReference type="NCBI Taxonomy" id="1117311"/>
    <lineage>
        <taxon>Eukaryota</taxon>
        <taxon>Fungi</taxon>
        <taxon>Fungi incertae sedis</taxon>
        <taxon>Mucoromycota</taxon>
        <taxon>Glomeromycotina</taxon>
        <taxon>Glomeromycetes</taxon>
        <taxon>Glomerales</taxon>
        <taxon>Glomeraceae</taxon>
        <taxon>Funneliformis</taxon>
    </lineage>
</organism>
<dbReference type="SMART" id="SM00220">
    <property type="entry name" value="S_TKc"/>
    <property type="match status" value="1"/>
</dbReference>
<dbReference type="PROSITE" id="PS50011">
    <property type="entry name" value="PROTEIN_KINASE_DOM"/>
    <property type="match status" value="1"/>
</dbReference>
<comment type="caution">
    <text evidence="6">The sequence shown here is derived from an EMBL/GenBank/DDBJ whole genome shotgun (WGS) entry which is preliminary data.</text>
</comment>
<evidence type="ECO:0000313" key="6">
    <source>
        <dbReference type="EMBL" id="CAI2174120.1"/>
    </source>
</evidence>
<dbReference type="GO" id="GO:0005737">
    <property type="term" value="C:cytoplasm"/>
    <property type="evidence" value="ECO:0007669"/>
    <property type="project" value="TreeGrafter"/>
</dbReference>
<dbReference type="PANTHER" id="PTHR24346">
    <property type="entry name" value="MAP/MICROTUBULE AFFINITY-REGULATING KINASE"/>
    <property type="match status" value="1"/>
</dbReference>
<dbReference type="Pfam" id="PF00069">
    <property type="entry name" value="Pkinase"/>
    <property type="match status" value="1"/>
</dbReference>
<dbReference type="Proteomes" id="UP001153678">
    <property type="component" value="Unassembled WGS sequence"/>
</dbReference>
<dbReference type="PANTHER" id="PTHR24346:SF76">
    <property type="entry name" value="NON-SPECIFIC SERINE_THREONINE PROTEIN KINASE"/>
    <property type="match status" value="1"/>
</dbReference>
<keyword evidence="2 3" id="KW-0067">ATP-binding</keyword>
<keyword evidence="7" id="KW-1185">Reference proteome</keyword>
<feature type="domain" description="Protein kinase" evidence="5">
    <location>
        <begin position="334"/>
        <end position="609"/>
    </location>
</feature>
<reference evidence="6" key="1">
    <citation type="submission" date="2022-08" db="EMBL/GenBank/DDBJ databases">
        <authorList>
            <person name="Kallberg Y."/>
            <person name="Tangrot J."/>
            <person name="Rosling A."/>
        </authorList>
    </citation>
    <scope>NUCLEOTIDE SEQUENCE</scope>
    <source>
        <strain evidence="6">Wild A</strain>
    </source>
</reference>
<feature type="compositionally biased region" description="Basic and acidic residues" evidence="4">
    <location>
        <begin position="116"/>
        <end position="130"/>
    </location>
</feature>
<dbReference type="GO" id="GO:0000226">
    <property type="term" value="P:microtubule cytoskeleton organization"/>
    <property type="evidence" value="ECO:0007669"/>
    <property type="project" value="TreeGrafter"/>
</dbReference>
<keyword evidence="1 3" id="KW-0547">Nucleotide-binding</keyword>
<evidence type="ECO:0000256" key="3">
    <source>
        <dbReference type="PROSITE-ProRule" id="PRU10141"/>
    </source>
</evidence>
<proteinExistence type="predicted"/>
<dbReference type="GO" id="GO:0035556">
    <property type="term" value="P:intracellular signal transduction"/>
    <property type="evidence" value="ECO:0007669"/>
    <property type="project" value="TreeGrafter"/>
</dbReference>
<protein>
    <submittedName>
        <fullName evidence="6">8788_t:CDS:1</fullName>
    </submittedName>
</protein>
<dbReference type="InterPro" id="IPR008271">
    <property type="entry name" value="Ser/Thr_kinase_AS"/>
</dbReference>
<dbReference type="PROSITE" id="PS00107">
    <property type="entry name" value="PROTEIN_KINASE_ATP"/>
    <property type="match status" value="1"/>
</dbReference>
<dbReference type="Gene3D" id="1.10.510.10">
    <property type="entry name" value="Transferase(Phosphotransferase) domain 1"/>
    <property type="match status" value="1"/>
</dbReference>
<dbReference type="SUPFAM" id="SSF56112">
    <property type="entry name" value="Protein kinase-like (PK-like)"/>
    <property type="match status" value="1"/>
</dbReference>
<dbReference type="OrthoDB" id="4062651at2759"/>
<dbReference type="InterPro" id="IPR017441">
    <property type="entry name" value="Protein_kinase_ATP_BS"/>
</dbReference>
<sequence length="611" mass="69407">MRIWQQNSSTKFVSQMSEGNYCHHQHCEILNFARPGTPTDSLTAAMTAERRKLRELPRLSINTDITLNSHPAKKSPHQVDEVKVTRDTPHVKFAEKNHRRTKTEVKITADLDVESNESKRDDNEKFENDKKKKQRCNAKQLKAYRRASAPAKGMDYYFKNTKQTKENLVAINYFSNSNTVPEVNESEHSIPTVHVQDYNEKNNQDMNNDNRKMSIMSMSSSITSISSIISPCDPPSLSPCSSTSSLNSSIDMLSPAIAKQQNFPQNFNPWPIKSRSKSISNEEILFKTESRSLPDIVPYDANTPWSPAAMFLSNFAHSAKQPMPDEEGQQVGEYIIGKVIGRGGFSTVKQAYTMDSYSGSMETVAVKIIRNYHGSQDDDRVQALLEREIAIWNRLDHPNIVPMLSAEETDYATFVFSEYCPGGTLLQYIKTHGLCEGKGLDEDEARNIFLEIAESIRYLHNDMRLVHKDIKLDNILLDKDDTWRICDFGLTEFQNEENGFNNILYSDIVGGSLAYCAPEQLRSPTPLKDASVDIWSLGVVLFAMITGQLPFSDSFQPRLQLKILNGRYDESMLDVAVASDELKDLLKGMFKTKPQQRLTISQILEHQWCER</sequence>
<accession>A0A9W4SMU1</accession>
<dbReference type="FunFam" id="1.10.510.10:FF:000571">
    <property type="entry name" value="Maternal embryonic leucine zipper kinase"/>
    <property type="match status" value="1"/>
</dbReference>
<evidence type="ECO:0000256" key="4">
    <source>
        <dbReference type="SAM" id="MobiDB-lite"/>
    </source>
</evidence>
<dbReference type="EMBL" id="CAMKVN010001163">
    <property type="protein sequence ID" value="CAI2174120.1"/>
    <property type="molecule type" value="Genomic_DNA"/>
</dbReference>